<dbReference type="Proteomes" id="UP000292282">
    <property type="component" value="Unassembled WGS sequence"/>
</dbReference>
<dbReference type="VEuPathDB" id="MicrosporidiaDB:CWI38_1182p0020"/>
<dbReference type="GO" id="GO:0051056">
    <property type="term" value="P:regulation of small GTPase mediated signal transduction"/>
    <property type="evidence" value="ECO:0007669"/>
    <property type="project" value="TreeGrafter"/>
</dbReference>
<dbReference type="SMART" id="SM00324">
    <property type="entry name" value="RhoGAP"/>
    <property type="match status" value="1"/>
</dbReference>
<dbReference type="Pfam" id="PF00620">
    <property type="entry name" value="RhoGAP"/>
    <property type="match status" value="1"/>
</dbReference>
<dbReference type="GO" id="GO:0005096">
    <property type="term" value="F:GTPase activator activity"/>
    <property type="evidence" value="ECO:0007669"/>
    <property type="project" value="UniProtKB-KW"/>
</dbReference>
<gene>
    <name evidence="3" type="ORF">CWI38_1182p0020</name>
</gene>
<dbReference type="GO" id="GO:0007165">
    <property type="term" value="P:signal transduction"/>
    <property type="evidence" value="ECO:0007669"/>
    <property type="project" value="InterPro"/>
</dbReference>
<dbReference type="PANTHER" id="PTHR14963:SF7">
    <property type="entry name" value="RHO GTPASE-ACTIVATING PROTEIN 19"/>
    <property type="match status" value="1"/>
</dbReference>
<keyword evidence="4" id="KW-1185">Reference proteome</keyword>
<dbReference type="STRING" id="1176355.A0A4Q9LT84"/>
<dbReference type="AlphaFoldDB" id="A0A4Q9LT84"/>
<dbReference type="PANTHER" id="PTHR14963">
    <property type="entry name" value="RHO GTPASE ACTIVATING PROTEIN 18,19-RELATED"/>
    <property type="match status" value="1"/>
</dbReference>
<organism evidence="3 4">
    <name type="scientific">Hamiltosporidium tvaerminnensis</name>
    <dbReference type="NCBI Taxonomy" id="1176355"/>
    <lineage>
        <taxon>Eukaryota</taxon>
        <taxon>Fungi</taxon>
        <taxon>Fungi incertae sedis</taxon>
        <taxon>Microsporidia</taxon>
        <taxon>Dubosqiidae</taxon>
        <taxon>Hamiltosporidium</taxon>
    </lineage>
</organism>
<evidence type="ECO:0000313" key="4">
    <source>
        <dbReference type="Proteomes" id="UP000292282"/>
    </source>
</evidence>
<dbReference type="CDD" id="cd00159">
    <property type="entry name" value="RhoGAP"/>
    <property type="match status" value="1"/>
</dbReference>
<accession>A0A4Q9LT84</accession>
<name>A0A4Q9LT84_9MICR</name>
<feature type="domain" description="Rho-GAP" evidence="2">
    <location>
        <begin position="191"/>
        <end position="371"/>
    </location>
</feature>
<dbReference type="EMBL" id="PITK01001182">
    <property type="protein sequence ID" value="TBU11487.1"/>
    <property type="molecule type" value="Genomic_DNA"/>
</dbReference>
<dbReference type="Gene3D" id="1.10.555.10">
    <property type="entry name" value="Rho GTPase activation protein"/>
    <property type="match status" value="1"/>
</dbReference>
<dbReference type="PROSITE" id="PS50238">
    <property type="entry name" value="RHOGAP"/>
    <property type="match status" value="1"/>
</dbReference>
<dbReference type="InterPro" id="IPR000198">
    <property type="entry name" value="RhoGAP_dom"/>
</dbReference>
<evidence type="ECO:0000256" key="1">
    <source>
        <dbReference type="ARBA" id="ARBA00022468"/>
    </source>
</evidence>
<dbReference type="InterPro" id="IPR008936">
    <property type="entry name" value="Rho_GTPase_activation_prot"/>
</dbReference>
<dbReference type="GO" id="GO:0005737">
    <property type="term" value="C:cytoplasm"/>
    <property type="evidence" value="ECO:0007669"/>
    <property type="project" value="TreeGrafter"/>
</dbReference>
<evidence type="ECO:0000313" key="3">
    <source>
        <dbReference type="EMBL" id="TBU11487.1"/>
    </source>
</evidence>
<protein>
    <submittedName>
        <fullName evidence="3">RhoGAP domain-containing protein</fullName>
    </submittedName>
</protein>
<dbReference type="SUPFAM" id="SSF48350">
    <property type="entry name" value="GTPase activation domain, GAP"/>
    <property type="match status" value="1"/>
</dbReference>
<comment type="caution">
    <text evidence="3">The sequence shown here is derived from an EMBL/GenBank/DDBJ whole genome shotgun (WGS) entry which is preliminary data.</text>
</comment>
<evidence type="ECO:0000259" key="2">
    <source>
        <dbReference type="PROSITE" id="PS50238"/>
    </source>
</evidence>
<dbReference type="OrthoDB" id="3196451at2759"/>
<sequence length="384" mass="45317">MIGKIKNFQVVQGKFNAEKKHNKNKETPFTSSELLQLMSNLKKTSSKQQNILPVYRHLQCHIENHSQVRKECKNTNACFQIVKREPVDFKYDINKNYLYALIEKIYSCTKIDQENKITVQNIRKNGTMICEKPIKALEFKLQNRLYYSKLSNDEKESLKKYCRYMLREKPKKSCGCIINMIKGFFMGKKRSEVANKKSINPFIYNVGDYILKECIKTEGIFRISGRSSLYKSVPYSLKENCGYKTSDFTIHDNASIFKAYIRDVLNGLVPEFICKELLETFKGSRNAKSIEEIVIYTIFCLDDMERELLSYLKRMFREIENYKDYNKMTMENLVKIFTPTLFPDFKPFDLTMIDKQIDFIKLLFESDFEEVPFDLLNDAHPNKK</sequence>
<keyword evidence="1" id="KW-0343">GTPase activation</keyword>
<proteinExistence type="predicted"/>
<reference evidence="3 4" key="1">
    <citation type="submission" date="2017-12" db="EMBL/GenBank/DDBJ databases">
        <authorList>
            <person name="Pombert J.-F."/>
            <person name="Haag K.L."/>
            <person name="Ebert D."/>
        </authorList>
    </citation>
    <scope>NUCLEOTIDE SEQUENCE [LARGE SCALE GENOMIC DNA]</scope>
    <source>
        <strain evidence="3">IL-G-3</strain>
    </source>
</reference>